<dbReference type="RefSeq" id="WP_215917294.1">
    <property type="nucleotide sequence ID" value="NZ_JAHKNI010000003.1"/>
</dbReference>
<feature type="DNA-binding region" description="H-T-H motif" evidence="4">
    <location>
        <begin position="31"/>
        <end position="50"/>
    </location>
</feature>
<gene>
    <name evidence="6" type="ORF">KO481_13065</name>
</gene>
<organism evidence="6 7">
    <name type="scientific">Nocardia albiluteola</name>
    <dbReference type="NCBI Taxonomy" id="2842303"/>
    <lineage>
        <taxon>Bacteria</taxon>
        <taxon>Bacillati</taxon>
        <taxon>Actinomycetota</taxon>
        <taxon>Actinomycetes</taxon>
        <taxon>Mycobacteriales</taxon>
        <taxon>Nocardiaceae</taxon>
        <taxon>Nocardia</taxon>
    </lineage>
</organism>
<protein>
    <submittedName>
        <fullName evidence="6">TetR/AcrR family transcriptional regulator</fullName>
    </submittedName>
</protein>
<proteinExistence type="predicted"/>
<dbReference type="EMBL" id="JAHKNI010000003">
    <property type="protein sequence ID" value="MBU3062449.1"/>
    <property type="molecule type" value="Genomic_DNA"/>
</dbReference>
<accession>A0ABS6AWM6</accession>
<dbReference type="PANTHER" id="PTHR30055:SF234">
    <property type="entry name" value="HTH-TYPE TRANSCRIPTIONAL REGULATOR BETI"/>
    <property type="match status" value="1"/>
</dbReference>
<dbReference type="InterPro" id="IPR050109">
    <property type="entry name" value="HTH-type_TetR-like_transc_reg"/>
</dbReference>
<evidence type="ECO:0000313" key="7">
    <source>
        <dbReference type="Proteomes" id="UP000733379"/>
    </source>
</evidence>
<evidence type="ECO:0000256" key="2">
    <source>
        <dbReference type="ARBA" id="ARBA00023125"/>
    </source>
</evidence>
<dbReference type="Proteomes" id="UP000733379">
    <property type="component" value="Unassembled WGS sequence"/>
</dbReference>
<name>A0ABS6AWM6_9NOCA</name>
<dbReference type="PANTHER" id="PTHR30055">
    <property type="entry name" value="HTH-TYPE TRANSCRIPTIONAL REGULATOR RUTR"/>
    <property type="match status" value="1"/>
</dbReference>
<keyword evidence="2 4" id="KW-0238">DNA-binding</keyword>
<keyword evidence="1" id="KW-0805">Transcription regulation</keyword>
<evidence type="ECO:0000313" key="6">
    <source>
        <dbReference type="EMBL" id="MBU3062449.1"/>
    </source>
</evidence>
<comment type="caution">
    <text evidence="6">The sequence shown here is derived from an EMBL/GenBank/DDBJ whole genome shotgun (WGS) entry which is preliminary data.</text>
</comment>
<keyword evidence="3" id="KW-0804">Transcription</keyword>
<sequence length="200" mass="22223">MARRMTPEARRLEILAVARQTIAEQGIRALSIRELARRCGMSAPGLMHYFPDMQALLVAVLDERDRTDSAAVFDQAGGKGLLGLLDAGVDYYSSRAQESNNFDALEAEAQDPFHPAHAYFAARFDRMVETVRPYAANEPGDPDDLFRVVRLILEGSRAQALRGISLEERLADWHAVRRVLLAHLGDTASRSSRHGEHDSP</sequence>
<evidence type="ECO:0000256" key="1">
    <source>
        <dbReference type="ARBA" id="ARBA00023015"/>
    </source>
</evidence>
<feature type="domain" description="HTH tetR-type" evidence="5">
    <location>
        <begin position="8"/>
        <end position="68"/>
    </location>
</feature>
<evidence type="ECO:0000259" key="5">
    <source>
        <dbReference type="PROSITE" id="PS50977"/>
    </source>
</evidence>
<evidence type="ECO:0000256" key="3">
    <source>
        <dbReference type="ARBA" id="ARBA00023163"/>
    </source>
</evidence>
<dbReference type="SUPFAM" id="SSF46689">
    <property type="entry name" value="Homeodomain-like"/>
    <property type="match status" value="1"/>
</dbReference>
<dbReference type="Gene3D" id="1.10.357.10">
    <property type="entry name" value="Tetracycline Repressor, domain 2"/>
    <property type="match status" value="1"/>
</dbReference>
<dbReference type="InterPro" id="IPR009057">
    <property type="entry name" value="Homeodomain-like_sf"/>
</dbReference>
<reference evidence="6 7" key="1">
    <citation type="submission" date="2021-06" db="EMBL/GenBank/DDBJ databases">
        <title>Actinomycetes sequencing.</title>
        <authorList>
            <person name="Shan Q."/>
        </authorList>
    </citation>
    <scope>NUCLEOTIDE SEQUENCE [LARGE SCALE GENOMIC DNA]</scope>
    <source>
        <strain evidence="6 7">NEAU-G5</strain>
    </source>
</reference>
<dbReference type="PROSITE" id="PS50977">
    <property type="entry name" value="HTH_TETR_2"/>
    <property type="match status" value="1"/>
</dbReference>
<dbReference type="InterPro" id="IPR001647">
    <property type="entry name" value="HTH_TetR"/>
</dbReference>
<evidence type="ECO:0000256" key="4">
    <source>
        <dbReference type="PROSITE-ProRule" id="PRU00335"/>
    </source>
</evidence>
<keyword evidence="7" id="KW-1185">Reference proteome</keyword>
<dbReference type="Pfam" id="PF00440">
    <property type="entry name" value="TetR_N"/>
    <property type="match status" value="1"/>
</dbReference>